<dbReference type="PROSITE" id="PS00552">
    <property type="entry name" value="HTH_MERR_1"/>
    <property type="match status" value="1"/>
</dbReference>
<dbReference type="SMART" id="SM00422">
    <property type="entry name" value="HTH_MERR"/>
    <property type="match status" value="1"/>
</dbReference>
<dbReference type="Gene3D" id="1.10.1660.10">
    <property type="match status" value="1"/>
</dbReference>
<dbReference type="GO" id="GO:0003700">
    <property type="term" value="F:DNA-binding transcription factor activity"/>
    <property type="evidence" value="ECO:0007669"/>
    <property type="project" value="InterPro"/>
</dbReference>
<dbReference type="InterPro" id="IPR047057">
    <property type="entry name" value="MerR_fam"/>
</dbReference>
<reference evidence="6" key="1">
    <citation type="submission" date="2023-05" db="EMBL/GenBank/DDBJ databases">
        <title>Comparative genomics of Bacillaceae isolates and their secondary metabolite potential.</title>
        <authorList>
            <person name="Song L."/>
            <person name="Nielsen L.J."/>
            <person name="Mohite O."/>
            <person name="Xu X."/>
            <person name="Weber T."/>
            <person name="Kovacs A.T."/>
        </authorList>
    </citation>
    <scope>NUCLEOTIDE SEQUENCE</scope>
    <source>
        <strain evidence="6">LY1</strain>
    </source>
</reference>
<dbReference type="Pfam" id="PF13411">
    <property type="entry name" value="MerR_1"/>
    <property type="match status" value="1"/>
</dbReference>
<dbReference type="PROSITE" id="PS50937">
    <property type="entry name" value="HTH_MERR_2"/>
    <property type="match status" value="1"/>
</dbReference>
<evidence type="ECO:0000256" key="1">
    <source>
        <dbReference type="ARBA" id="ARBA00022491"/>
    </source>
</evidence>
<keyword evidence="3" id="KW-0238">DNA-binding</keyword>
<evidence type="ECO:0000313" key="7">
    <source>
        <dbReference type="Proteomes" id="UP001178322"/>
    </source>
</evidence>
<dbReference type="Proteomes" id="UP001178322">
    <property type="component" value="Chromosome"/>
</dbReference>
<feature type="domain" description="HTH merR-type" evidence="5">
    <location>
        <begin position="5"/>
        <end position="75"/>
    </location>
</feature>
<dbReference type="GO" id="GO:0003677">
    <property type="term" value="F:DNA binding"/>
    <property type="evidence" value="ECO:0007669"/>
    <property type="project" value="UniProtKB-KW"/>
</dbReference>
<dbReference type="SUPFAM" id="SSF46955">
    <property type="entry name" value="Putative DNA-binding domain"/>
    <property type="match status" value="1"/>
</dbReference>
<evidence type="ECO:0000259" key="5">
    <source>
        <dbReference type="PROSITE" id="PS50937"/>
    </source>
</evidence>
<evidence type="ECO:0000256" key="2">
    <source>
        <dbReference type="ARBA" id="ARBA00023015"/>
    </source>
</evidence>
<keyword evidence="4" id="KW-0804">Transcription</keyword>
<dbReference type="AlphaFoldDB" id="A0AAX3WSD7"/>
<protein>
    <submittedName>
        <fullName evidence="6">MerR family transcriptional regulator</fullName>
    </submittedName>
</protein>
<keyword evidence="1" id="KW-0678">Repressor</keyword>
<accession>A0AAX3WSD7</accession>
<keyword evidence="2" id="KW-0805">Transcription regulation</keyword>
<dbReference type="InterPro" id="IPR000551">
    <property type="entry name" value="MerR-type_HTH_dom"/>
</dbReference>
<evidence type="ECO:0000256" key="4">
    <source>
        <dbReference type="ARBA" id="ARBA00023163"/>
    </source>
</evidence>
<dbReference type="InterPro" id="IPR009061">
    <property type="entry name" value="DNA-bd_dom_put_sf"/>
</dbReference>
<dbReference type="Gene3D" id="3.20.80.10">
    <property type="entry name" value="Regulatory factor, effector binding domain"/>
    <property type="match status" value="1"/>
</dbReference>
<proteinExistence type="predicted"/>
<gene>
    <name evidence="6" type="ORF">QNH24_16225</name>
</gene>
<dbReference type="InterPro" id="IPR011256">
    <property type="entry name" value="Reg_factor_effector_dom_sf"/>
</dbReference>
<dbReference type="EMBL" id="CP126101">
    <property type="protein sequence ID" value="WHY49873.1"/>
    <property type="molecule type" value="Genomic_DNA"/>
</dbReference>
<name>A0AAX3WSD7_9BACI</name>
<dbReference type="SUPFAM" id="SSF55136">
    <property type="entry name" value="Probable bacterial effector-binding domain"/>
    <property type="match status" value="1"/>
</dbReference>
<dbReference type="PANTHER" id="PTHR30204">
    <property type="entry name" value="REDOX-CYCLING DRUG-SENSING TRANSCRIPTIONAL ACTIVATOR SOXR"/>
    <property type="match status" value="1"/>
</dbReference>
<dbReference type="RefSeq" id="WP_283868592.1">
    <property type="nucleotide sequence ID" value="NZ_CP126101.1"/>
</dbReference>
<organism evidence="6 7">
    <name type="scientific">Lysinibacillus pakistanensis</name>
    <dbReference type="NCBI Taxonomy" id="759811"/>
    <lineage>
        <taxon>Bacteria</taxon>
        <taxon>Bacillati</taxon>
        <taxon>Bacillota</taxon>
        <taxon>Bacilli</taxon>
        <taxon>Bacillales</taxon>
        <taxon>Bacillaceae</taxon>
        <taxon>Lysinibacillus</taxon>
    </lineage>
</organism>
<dbReference type="PANTHER" id="PTHR30204:SF69">
    <property type="entry name" value="MERR-FAMILY TRANSCRIPTIONAL REGULATOR"/>
    <property type="match status" value="1"/>
</dbReference>
<evidence type="ECO:0000313" key="6">
    <source>
        <dbReference type="EMBL" id="WHY49873.1"/>
    </source>
</evidence>
<evidence type="ECO:0000256" key="3">
    <source>
        <dbReference type="ARBA" id="ARBA00023125"/>
    </source>
</evidence>
<dbReference type="CDD" id="cd01107">
    <property type="entry name" value="HTH_BmrR"/>
    <property type="match status" value="1"/>
</dbReference>
<sequence>MKEHYYTIGEVAKLSNLSVQTLRYYDQIDLFKPAHIDTHTNYRYYKDNQIFYLDIIKSLKYIGISLEDIKRALGLTSEELLVFLEQQEQRIEQKIARLNEVKYTLLKTKKQMQEQIDIPIFGDVYVQVEEEMPILQVTTTELTPTSSTNTYYATLTKIIEREGSVLNSRYGCIFPLARYTDVHSIIYDAIFTPLLTERTFSKLSPNIKQTIKPAGKYVCIAFIYHPDTYFSYYEKLRAYVEAQQEAYESIVYELYMPASFTFEYEKKFIVELKVRQKINCVKNLV</sequence>